<sequence>MQDHGAAEFESLDRRFRPAVCEGPVHGFQGVVAGGLGHCQATFRADLQEHVGEAFTERPQPGVDGARVAFEAVCLGEVNKQDGVDAIQRTGSPIPDNRFQMRDALVQITSLPSNTGPLNERAAQNVATRPGFTQIAVRGRDNLDEGLDTLIE</sequence>
<dbReference type="EMBL" id="BLAF01000029">
    <property type="protein sequence ID" value="GES22186.1"/>
    <property type="molecule type" value="Genomic_DNA"/>
</dbReference>
<evidence type="ECO:0000313" key="1">
    <source>
        <dbReference type="EMBL" id="GES22186.1"/>
    </source>
</evidence>
<name>A0A5M3XN72_9ACTN</name>
<organism evidence="1 2">
    <name type="scientific">Acrocarpospora pleiomorpha</name>
    <dbReference type="NCBI Taxonomy" id="90975"/>
    <lineage>
        <taxon>Bacteria</taxon>
        <taxon>Bacillati</taxon>
        <taxon>Actinomycetota</taxon>
        <taxon>Actinomycetes</taxon>
        <taxon>Streptosporangiales</taxon>
        <taxon>Streptosporangiaceae</taxon>
        <taxon>Acrocarpospora</taxon>
    </lineage>
</organism>
<accession>A0A5M3XN72</accession>
<dbReference type="AlphaFoldDB" id="A0A5M3XN72"/>
<protein>
    <submittedName>
        <fullName evidence="1">Uncharacterized protein</fullName>
    </submittedName>
</protein>
<dbReference type="Proteomes" id="UP000377595">
    <property type="component" value="Unassembled WGS sequence"/>
</dbReference>
<proteinExistence type="predicted"/>
<comment type="caution">
    <text evidence="1">The sequence shown here is derived from an EMBL/GenBank/DDBJ whole genome shotgun (WGS) entry which is preliminary data.</text>
</comment>
<gene>
    <name evidence="1" type="ORF">Aple_050830</name>
</gene>
<keyword evidence="2" id="KW-1185">Reference proteome</keyword>
<evidence type="ECO:0000313" key="2">
    <source>
        <dbReference type="Proteomes" id="UP000377595"/>
    </source>
</evidence>
<reference evidence="1 2" key="1">
    <citation type="submission" date="2019-10" db="EMBL/GenBank/DDBJ databases">
        <title>Whole genome shotgun sequence of Acrocarpospora pleiomorpha NBRC 16267.</title>
        <authorList>
            <person name="Ichikawa N."/>
            <person name="Kimura A."/>
            <person name="Kitahashi Y."/>
            <person name="Komaki H."/>
            <person name="Oguchi A."/>
        </authorList>
    </citation>
    <scope>NUCLEOTIDE SEQUENCE [LARGE SCALE GENOMIC DNA]</scope>
    <source>
        <strain evidence="1 2">NBRC 16267</strain>
    </source>
</reference>